<dbReference type="Proteomes" id="UP000093352">
    <property type="component" value="Unassembled WGS sequence"/>
</dbReference>
<keyword evidence="1" id="KW-0472">Membrane</keyword>
<dbReference type="InterPro" id="IPR038690">
    <property type="entry name" value="NusG_2_sf"/>
</dbReference>
<keyword evidence="3" id="KW-1185">Reference proteome</keyword>
<name>A0A371IJG9_9FIRM</name>
<keyword evidence="1" id="KW-1133">Transmembrane helix</keyword>
<evidence type="ECO:0000256" key="1">
    <source>
        <dbReference type="SAM" id="Phobius"/>
    </source>
</evidence>
<dbReference type="Pfam" id="PF07009">
    <property type="entry name" value="NusG_II"/>
    <property type="match status" value="1"/>
</dbReference>
<sequence>MKNFKKGDLVIAIIIMALSFSPFAILKTQRTDTLPQIVVAQNNIEIARFDLNTTSTSKFIDFEFEVEDKKYTGTLETKDSKVRLLRLPQELVPKSIHADMSWTGTPDKLIVALPVKLVVYLEHTKQADSEVDAIAN</sequence>
<accession>A0A371IJG9</accession>
<dbReference type="AlphaFoldDB" id="A0A371IJG9"/>
<gene>
    <name evidence="2" type="ORF">BBG48_009110</name>
</gene>
<dbReference type="STRING" id="1871336.BBG48_08165"/>
<proteinExistence type="predicted"/>
<dbReference type="Gene3D" id="2.60.320.10">
    <property type="entry name" value="N-utilization substance G protein NusG, insert domain"/>
    <property type="match status" value="1"/>
</dbReference>
<organism evidence="2 3">
    <name type="scientific">Criibacterium bergeronii</name>
    <dbReference type="NCBI Taxonomy" id="1871336"/>
    <lineage>
        <taxon>Bacteria</taxon>
        <taxon>Bacillati</taxon>
        <taxon>Bacillota</taxon>
        <taxon>Clostridia</taxon>
        <taxon>Peptostreptococcales</taxon>
        <taxon>Filifactoraceae</taxon>
        <taxon>Criibacterium</taxon>
    </lineage>
</organism>
<evidence type="ECO:0000313" key="2">
    <source>
        <dbReference type="EMBL" id="RDY20621.1"/>
    </source>
</evidence>
<keyword evidence="1" id="KW-0812">Transmembrane</keyword>
<protein>
    <submittedName>
        <fullName evidence="2">Uncharacterized protein</fullName>
    </submittedName>
</protein>
<reference evidence="2 3" key="1">
    <citation type="journal article" date="2016" name="Genome Announc.">
        <title>Draft Genome Sequence of Criibacterium bergeronii gen. nov., sp. nov., Strain CCRI-22567T, Isolated from a Vaginal Sample from a Woman with Bacterial Vaginosis.</title>
        <authorList>
            <person name="Maheux A.F."/>
            <person name="Berube E."/>
            <person name="Boudreau D.K."/>
            <person name="Raymond F."/>
            <person name="Corbeil J."/>
            <person name="Roy P.H."/>
            <person name="Boissinot M."/>
            <person name="Omar R.F."/>
        </authorList>
    </citation>
    <scope>NUCLEOTIDE SEQUENCE [LARGE SCALE GENOMIC DNA]</scope>
    <source>
        <strain evidence="2 3">CCRI-22567</strain>
    </source>
</reference>
<dbReference type="EMBL" id="MBEW02000026">
    <property type="protein sequence ID" value="RDY20621.1"/>
    <property type="molecule type" value="Genomic_DNA"/>
</dbReference>
<feature type="transmembrane region" description="Helical" evidence="1">
    <location>
        <begin position="7"/>
        <end position="26"/>
    </location>
</feature>
<comment type="caution">
    <text evidence="2">The sequence shown here is derived from an EMBL/GenBank/DDBJ whole genome shotgun (WGS) entry which is preliminary data.</text>
</comment>
<evidence type="ECO:0000313" key="3">
    <source>
        <dbReference type="Proteomes" id="UP000093352"/>
    </source>
</evidence>